<dbReference type="GO" id="GO:0022857">
    <property type="term" value="F:transmembrane transporter activity"/>
    <property type="evidence" value="ECO:0007669"/>
    <property type="project" value="InterPro"/>
</dbReference>
<sequence length="445" mass="50543">MLFYINLYTFLVGISKAAYTALFNLYLKSLSYENSIIGNSTFYYSWGLAFGGLLFSSISDRIGRKKTLLVTMPLFSLAGLLRLIPTSYTLLYVFSFLFGFFDTSIILPTISVIESSDEKKRLRNSNMNFAIVMLTGVLGYFGAGLLSEKIGLVNSLRLSMILALFSILPLFALPNTKLRVKRKKLKTNGKMYLNPVQLTMLFYYILSGALVSAAAAVFINFGNVIFLDLFLFSTTTITLILTISQLSTAVTSLFTHKLTSKYGYKLLLFVLYLSVTLLIFMMPIFMLNSALFTVAYILRYILLNITTPMFMVFCLSYLPKSYLATFSGVSYFINNLMKAFSAQIFTHLSKSGTTNYSKLFLITGTFYLLNTIITLITFVLIYIFKDKTDEKTQTTKLEQSKKNAFVTSIKDFKHRRIISYQKDNSQKLSVHIHNSTTFKKNKDEK</sequence>
<reference evidence="9 10" key="1">
    <citation type="submission" date="2007-07" db="EMBL/GenBank/DDBJ databases">
        <title>Complete sequence of Fervidobacterium nodosum Rt17-B1.</title>
        <authorList>
            <consortium name="US DOE Joint Genome Institute"/>
            <person name="Copeland A."/>
            <person name="Lucas S."/>
            <person name="Lapidus A."/>
            <person name="Barry K."/>
            <person name="Glavina del Rio T."/>
            <person name="Dalin E."/>
            <person name="Tice H."/>
            <person name="Pitluck S."/>
            <person name="Saunders E."/>
            <person name="Brettin T."/>
            <person name="Bruce D."/>
            <person name="Detter J.C."/>
            <person name="Han C."/>
            <person name="Schmutz J."/>
            <person name="Larimer F."/>
            <person name="Land M."/>
            <person name="Hauser L."/>
            <person name="Kyrpides N."/>
            <person name="Mikhailova N."/>
            <person name="Nelson K."/>
            <person name="Gogarten J.P."/>
            <person name="Noll K."/>
            <person name="Richardson P."/>
        </authorList>
    </citation>
    <scope>NUCLEOTIDE SEQUENCE [LARGE SCALE GENOMIC DNA]</scope>
    <source>
        <strain evidence="10">ATCC 35602 / DSM 5306 / Rt17-B1</strain>
    </source>
</reference>
<feature type="domain" description="Major facilitator superfamily (MFS) profile" evidence="8">
    <location>
        <begin position="1"/>
        <end position="389"/>
    </location>
</feature>
<feature type="transmembrane region" description="Helical" evidence="7">
    <location>
        <begin position="322"/>
        <end position="340"/>
    </location>
</feature>
<evidence type="ECO:0000256" key="5">
    <source>
        <dbReference type="ARBA" id="ARBA00022989"/>
    </source>
</evidence>
<feature type="transmembrane region" description="Helical" evidence="7">
    <location>
        <begin position="67"/>
        <end position="84"/>
    </location>
</feature>
<dbReference type="HOGENOM" id="CLU_025894_0_0_0"/>
<feature type="transmembrane region" description="Helical" evidence="7">
    <location>
        <begin position="90"/>
        <end position="113"/>
    </location>
</feature>
<proteinExistence type="predicted"/>
<feature type="transmembrane region" description="Helical" evidence="7">
    <location>
        <begin position="360"/>
        <end position="384"/>
    </location>
</feature>
<dbReference type="RefSeq" id="WP_011993818.1">
    <property type="nucleotide sequence ID" value="NC_009718.1"/>
</dbReference>
<dbReference type="Pfam" id="PF07690">
    <property type="entry name" value="MFS_1"/>
    <property type="match status" value="1"/>
</dbReference>
<dbReference type="eggNOG" id="COG2814">
    <property type="taxonomic scope" value="Bacteria"/>
</dbReference>
<feature type="transmembrane region" description="Helical" evidence="7">
    <location>
        <begin position="297"/>
        <end position="315"/>
    </location>
</feature>
<dbReference type="AlphaFoldDB" id="A7HKR6"/>
<organism evidence="9 10">
    <name type="scientific">Fervidobacterium nodosum (strain ATCC 35602 / DSM 5306 / Rt17-B1)</name>
    <dbReference type="NCBI Taxonomy" id="381764"/>
    <lineage>
        <taxon>Bacteria</taxon>
        <taxon>Thermotogati</taxon>
        <taxon>Thermotogota</taxon>
        <taxon>Thermotogae</taxon>
        <taxon>Thermotogales</taxon>
        <taxon>Fervidobacteriaceae</taxon>
        <taxon>Fervidobacterium</taxon>
    </lineage>
</organism>
<evidence type="ECO:0000256" key="6">
    <source>
        <dbReference type="ARBA" id="ARBA00023136"/>
    </source>
</evidence>
<accession>A7HKR6</accession>
<evidence type="ECO:0000313" key="9">
    <source>
        <dbReference type="EMBL" id="ABS60499.1"/>
    </source>
</evidence>
<dbReference type="InterPro" id="IPR050171">
    <property type="entry name" value="MFS_Transporters"/>
</dbReference>
<dbReference type="InterPro" id="IPR020846">
    <property type="entry name" value="MFS_dom"/>
</dbReference>
<feature type="transmembrane region" description="Helical" evidence="7">
    <location>
        <begin position="7"/>
        <end position="27"/>
    </location>
</feature>
<feature type="transmembrane region" description="Helical" evidence="7">
    <location>
        <begin position="266"/>
        <end position="285"/>
    </location>
</feature>
<evidence type="ECO:0000259" key="8">
    <source>
        <dbReference type="PROSITE" id="PS50850"/>
    </source>
</evidence>
<dbReference type="CDD" id="cd06174">
    <property type="entry name" value="MFS"/>
    <property type="match status" value="1"/>
</dbReference>
<dbReference type="KEGG" id="fno:Fnod_0644"/>
<dbReference type="STRING" id="381764.Fnod_0644"/>
<dbReference type="SUPFAM" id="SSF103473">
    <property type="entry name" value="MFS general substrate transporter"/>
    <property type="match status" value="1"/>
</dbReference>
<dbReference type="InterPro" id="IPR011701">
    <property type="entry name" value="MFS"/>
</dbReference>
<feature type="transmembrane region" description="Helical" evidence="7">
    <location>
        <begin position="229"/>
        <end position="254"/>
    </location>
</feature>
<dbReference type="InterPro" id="IPR036259">
    <property type="entry name" value="MFS_trans_sf"/>
</dbReference>
<dbReference type="Proteomes" id="UP000002415">
    <property type="component" value="Chromosome"/>
</dbReference>
<dbReference type="GO" id="GO:0005886">
    <property type="term" value="C:plasma membrane"/>
    <property type="evidence" value="ECO:0007669"/>
    <property type="project" value="UniProtKB-SubCell"/>
</dbReference>
<dbReference type="Gene3D" id="1.20.1250.20">
    <property type="entry name" value="MFS general substrate transporter like domains"/>
    <property type="match status" value="1"/>
</dbReference>
<dbReference type="OrthoDB" id="48826at2"/>
<evidence type="ECO:0000256" key="4">
    <source>
        <dbReference type="ARBA" id="ARBA00022692"/>
    </source>
</evidence>
<evidence type="ECO:0000256" key="2">
    <source>
        <dbReference type="ARBA" id="ARBA00022448"/>
    </source>
</evidence>
<reference evidence="9 10" key="2">
    <citation type="journal article" date="2009" name="Proc. Natl. Acad. Sci. U.S.A.">
        <title>On the chimeric nature, thermophilic origin, and phylogenetic placement of the Thermotogales.</title>
        <authorList>
            <person name="Zhaxybayeva O."/>
            <person name="Swithers K.S."/>
            <person name="Lapierre P."/>
            <person name="Fournier G.P."/>
            <person name="Bickhart D.M."/>
            <person name="DeBoy R.T."/>
            <person name="Nelson K.E."/>
            <person name="Nesbo C.L."/>
            <person name="Doolittle W.F."/>
            <person name="Gogarten J.P."/>
            <person name="Noll K.M."/>
        </authorList>
    </citation>
    <scope>NUCLEOTIDE SEQUENCE [LARGE SCALE GENOMIC DNA]</scope>
    <source>
        <strain evidence="10">ATCC 35602 / DSM 5306 / Rt17-B1</strain>
    </source>
</reference>
<dbReference type="EMBL" id="CP000771">
    <property type="protein sequence ID" value="ABS60499.1"/>
    <property type="molecule type" value="Genomic_DNA"/>
</dbReference>
<keyword evidence="5 7" id="KW-1133">Transmembrane helix</keyword>
<comment type="subcellular location">
    <subcellularLocation>
        <location evidence="1">Cell membrane</location>
        <topology evidence="1">Multi-pass membrane protein</topology>
    </subcellularLocation>
</comment>
<protein>
    <submittedName>
        <fullName evidence="9">Major facilitator superfamily MFS_1</fullName>
    </submittedName>
</protein>
<feature type="transmembrane region" description="Helical" evidence="7">
    <location>
        <begin position="125"/>
        <end position="146"/>
    </location>
</feature>
<evidence type="ECO:0000256" key="3">
    <source>
        <dbReference type="ARBA" id="ARBA00022475"/>
    </source>
</evidence>
<evidence type="ECO:0000256" key="7">
    <source>
        <dbReference type="SAM" id="Phobius"/>
    </source>
</evidence>
<keyword evidence="3" id="KW-1003">Cell membrane</keyword>
<dbReference type="PROSITE" id="PS50850">
    <property type="entry name" value="MFS"/>
    <property type="match status" value="1"/>
</dbReference>
<dbReference type="PANTHER" id="PTHR23517">
    <property type="entry name" value="RESISTANCE PROTEIN MDTM, PUTATIVE-RELATED-RELATED"/>
    <property type="match status" value="1"/>
</dbReference>
<feature type="transmembrane region" description="Helical" evidence="7">
    <location>
        <begin position="158"/>
        <end position="180"/>
    </location>
</feature>
<gene>
    <name evidence="9" type="ordered locus">Fnod_0644</name>
</gene>
<keyword evidence="4 7" id="KW-0812">Transmembrane</keyword>
<keyword evidence="10" id="KW-1185">Reference proteome</keyword>
<keyword evidence="6 7" id="KW-0472">Membrane</keyword>
<evidence type="ECO:0000256" key="1">
    <source>
        <dbReference type="ARBA" id="ARBA00004651"/>
    </source>
</evidence>
<evidence type="ECO:0000313" key="10">
    <source>
        <dbReference type="Proteomes" id="UP000002415"/>
    </source>
</evidence>
<keyword evidence="2" id="KW-0813">Transport</keyword>
<feature type="transmembrane region" description="Helical" evidence="7">
    <location>
        <begin position="201"/>
        <end position="223"/>
    </location>
</feature>
<name>A7HKR6_FERNB</name>
<feature type="transmembrane region" description="Helical" evidence="7">
    <location>
        <begin position="42"/>
        <end position="60"/>
    </location>
</feature>